<dbReference type="InterPro" id="IPR004193">
    <property type="entry name" value="Glyco_hydro_13_N"/>
</dbReference>
<dbReference type="Gene3D" id="2.60.40.1180">
    <property type="entry name" value="Golgi alpha-mannosidase II"/>
    <property type="match status" value="1"/>
</dbReference>
<dbReference type="InterPro" id="IPR048650">
    <property type="entry name" value="ISOA1-3-like_C"/>
</dbReference>
<evidence type="ECO:0000256" key="3">
    <source>
        <dbReference type="ARBA" id="ARBA00022946"/>
    </source>
</evidence>
<gene>
    <name evidence="6" type="primary">glgX</name>
    <name evidence="6" type="ORF">MECH1_V1_1293</name>
</gene>
<dbReference type="GO" id="GO:0016798">
    <property type="term" value="F:hydrolase activity, acting on glycosyl bonds"/>
    <property type="evidence" value="ECO:0007669"/>
    <property type="project" value="UniProtKB-KW"/>
</dbReference>
<evidence type="ECO:0000259" key="5">
    <source>
        <dbReference type="SMART" id="SM00642"/>
    </source>
</evidence>
<dbReference type="NCBIfam" id="TIGR02100">
    <property type="entry name" value="glgX_debranch"/>
    <property type="match status" value="1"/>
</dbReference>
<dbReference type="Gene3D" id="2.60.40.10">
    <property type="entry name" value="Immunoglobulins"/>
    <property type="match status" value="1"/>
</dbReference>
<protein>
    <submittedName>
        <fullName evidence="6">Glycogen operon protein GlgX homolog</fullName>
        <ecNumber evidence="6">3.2.1.-</ecNumber>
    </submittedName>
</protein>
<dbReference type="Pfam" id="PF02922">
    <property type="entry name" value="CBM_48"/>
    <property type="match status" value="1"/>
</dbReference>
<dbReference type="Proteomes" id="UP001497493">
    <property type="component" value="Chromosome"/>
</dbReference>
<dbReference type="InterPro" id="IPR017853">
    <property type="entry name" value="GH"/>
</dbReference>
<dbReference type="SUPFAM" id="SSF51445">
    <property type="entry name" value="(Trans)glycosidases"/>
    <property type="match status" value="1"/>
</dbReference>
<dbReference type="Pfam" id="PF00128">
    <property type="entry name" value="Alpha-amylase"/>
    <property type="match status" value="1"/>
</dbReference>
<dbReference type="CDD" id="cd11326">
    <property type="entry name" value="AmyAc_Glg_debranch"/>
    <property type="match status" value="1"/>
</dbReference>
<keyword evidence="2 6" id="KW-0378">Hydrolase</keyword>
<comment type="similarity">
    <text evidence="1">Belongs to the glycosyl hydrolase 13 family.</text>
</comment>
<evidence type="ECO:0000313" key="7">
    <source>
        <dbReference type="Proteomes" id="UP001497493"/>
    </source>
</evidence>
<keyword evidence="4 6" id="KW-0326">Glycosidase</keyword>
<dbReference type="SMART" id="SM00642">
    <property type="entry name" value="Aamy"/>
    <property type="match status" value="1"/>
</dbReference>
<dbReference type="InterPro" id="IPR013780">
    <property type="entry name" value="Glyco_hydro_b"/>
</dbReference>
<dbReference type="PANTHER" id="PTHR43002">
    <property type="entry name" value="GLYCOGEN DEBRANCHING ENZYME"/>
    <property type="match status" value="1"/>
</dbReference>
<dbReference type="InterPro" id="IPR011837">
    <property type="entry name" value="Glycogen_debranch_GlgX"/>
</dbReference>
<dbReference type="SUPFAM" id="SSF51011">
    <property type="entry name" value="Glycosyl hydrolase domain"/>
    <property type="match status" value="1"/>
</dbReference>
<name>A0ABP1C738_9GAMM</name>
<dbReference type="InterPro" id="IPR014756">
    <property type="entry name" value="Ig_E-set"/>
</dbReference>
<dbReference type="SUPFAM" id="SSF81296">
    <property type="entry name" value="E set domains"/>
    <property type="match status" value="1"/>
</dbReference>
<dbReference type="CDD" id="cd02856">
    <property type="entry name" value="E_set_GDE_Isoamylase_N"/>
    <property type="match status" value="1"/>
</dbReference>
<dbReference type="EC" id="3.2.1.-" evidence="6"/>
<dbReference type="Pfam" id="PF21156">
    <property type="entry name" value="ISOA1-3_C"/>
    <property type="match status" value="1"/>
</dbReference>
<evidence type="ECO:0000256" key="2">
    <source>
        <dbReference type="ARBA" id="ARBA00022801"/>
    </source>
</evidence>
<dbReference type="Gene3D" id="3.20.20.80">
    <property type="entry name" value="Glycosidases"/>
    <property type="match status" value="1"/>
</dbReference>
<organism evidence="6 7">
    <name type="scientific">Candidatus Methylocalor cossyra</name>
    <dbReference type="NCBI Taxonomy" id="3108543"/>
    <lineage>
        <taxon>Bacteria</taxon>
        <taxon>Pseudomonadati</taxon>
        <taxon>Pseudomonadota</taxon>
        <taxon>Gammaproteobacteria</taxon>
        <taxon>Methylococcales</taxon>
        <taxon>Methylococcaceae</taxon>
        <taxon>Candidatus Methylocalor</taxon>
    </lineage>
</organism>
<proteinExistence type="inferred from homology"/>
<evidence type="ECO:0000256" key="4">
    <source>
        <dbReference type="ARBA" id="ARBA00023295"/>
    </source>
</evidence>
<keyword evidence="7" id="KW-1185">Reference proteome</keyword>
<feature type="domain" description="Glycosyl hydrolase family 13 catalytic" evidence="5">
    <location>
        <begin position="208"/>
        <end position="620"/>
    </location>
</feature>
<dbReference type="EMBL" id="OZ026884">
    <property type="protein sequence ID" value="CAL1240069.1"/>
    <property type="molecule type" value="Genomic_DNA"/>
</dbReference>
<evidence type="ECO:0000313" key="6">
    <source>
        <dbReference type="EMBL" id="CAL1240069.1"/>
    </source>
</evidence>
<evidence type="ECO:0000256" key="1">
    <source>
        <dbReference type="ARBA" id="ARBA00008061"/>
    </source>
</evidence>
<dbReference type="InterPro" id="IPR044505">
    <property type="entry name" value="GlgX_Isoamylase_N_E_set"/>
</dbReference>
<dbReference type="InterPro" id="IPR006047">
    <property type="entry name" value="GH13_cat_dom"/>
</dbReference>
<dbReference type="InterPro" id="IPR013783">
    <property type="entry name" value="Ig-like_fold"/>
</dbReference>
<keyword evidence="3" id="KW-0809">Transit peptide</keyword>
<accession>A0ABP1C738</accession>
<reference evidence="6 7" key="1">
    <citation type="submission" date="2024-04" db="EMBL/GenBank/DDBJ databases">
        <authorList>
            <person name="Cremers G."/>
        </authorList>
    </citation>
    <scope>NUCLEOTIDE SEQUENCE [LARGE SCALE GENOMIC DNA]</scope>
    <source>
        <strain evidence="6">MeCH1-AG</strain>
    </source>
</reference>
<sequence length="737" mass="83335">MFSRRDGCDGAGGWFADSVDLELLSDSTMKSVERALDLVPVKKPVFSYCAGSPLPHGVHLHKGGVNFALFSRHATRVWLLLFEDIHATEPFQTIELDPRHHKTGDMWHICIEGAGRGLVYAYRVDGPNAPEHGHRFDSRRILLDPYATALASPPCWDFSGFCSTGAPTADDPPPHPPAIVKNVVTANGFDWEDDRPLYHPWSDLVIYETHVRGLTMHPSSGGKFRGSYLGVIDKIPYLKRLGITAVEFMPLQEFNPHENTLVNPETGERLKNYWGYNTIAFFAPYEGYGSRLYPGCQVDEFKAMVKALHKAGIEVLLDVVFNHTAEGDETGPTLNFRGLDNSIYYILEEDKRRYKNYSGCGNTMNCNHPVVRNYILDCLRYWVVEMHVDGFRFDLASILGRDRNGQLVPNPPLLEQIAEDPILRDVKLIAEAWDAGGAYLVGRFPGERWSEWNGHYRDDVRRYWRGDPGMAGALASRLCGSADVYEHSGKAPVNSINFVTCHDGFTLNDLVSYERKHNFANGENNRDGCNCNYSANYGWEGPTDDPTINRIRLRQMKNFMATLLVSRGVPMILGGDEFCRTQRGNNNAYCQDNEISWYDWTLVEKNRDFLEFVRGMIAFRRRHPVLSREKFYRPEDVSWFNPAGLIPDWHGDTAIGSHIHVRDEEGPELCLLFNAHPHPVSFVLPAPPQGCRWFKMVDTDAAPPFDVCQPGHGVPQQEPSLWVQDRSMVVLVAEPSA</sequence>